<keyword evidence="1" id="KW-1133">Transmembrane helix</keyword>
<reference evidence="2" key="1">
    <citation type="submission" date="2018-02" db="EMBL/GenBank/DDBJ databases">
        <authorList>
            <person name="Cohen D.B."/>
            <person name="Kent A.D."/>
        </authorList>
    </citation>
    <scope>NUCLEOTIDE SEQUENCE</scope>
</reference>
<dbReference type="Gene3D" id="3.40.50.410">
    <property type="entry name" value="von Willebrand factor, type A domain"/>
    <property type="match status" value="1"/>
</dbReference>
<sequence length="228" mass="24824">MWAATAELGMLLTVSFNSKAKLQQQSLQRSFSRSASHRRRTLAKLLTARSHDSFFFTLCHQHLELLLESIPSMFQNNRTAESAFGAAVQGNDCGIMELKGMLYGGWWWMRSMGAFGVVGALLLVEVPMVSVCGKRLGMNGINSLFIALLWLGMGGSKWGVCRSFVVALLDSLGAVVFGVQHVWGELGAAGPCVYGLLGRVILRASTDGHLEDYPSLCDVVSMEGEECL</sequence>
<protein>
    <submittedName>
        <fullName evidence="2">Uncharacterized protein</fullName>
    </submittedName>
</protein>
<keyword evidence="1" id="KW-0812">Transmembrane</keyword>
<evidence type="ECO:0000313" key="2">
    <source>
        <dbReference type="EMBL" id="SPC98814.1"/>
    </source>
</evidence>
<keyword evidence="1" id="KW-0472">Membrane</keyword>
<dbReference type="InterPro" id="IPR036465">
    <property type="entry name" value="vWFA_dom_sf"/>
</dbReference>
<name>A0A2N9GI09_FAGSY</name>
<dbReference type="EMBL" id="OIVN01001902">
    <property type="protein sequence ID" value="SPC98814.1"/>
    <property type="molecule type" value="Genomic_DNA"/>
</dbReference>
<feature type="transmembrane region" description="Helical" evidence="1">
    <location>
        <begin position="106"/>
        <end position="124"/>
    </location>
</feature>
<organism evidence="2">
    <name type="scientific">Fagus sylvatica</name>
    <name type="common">Beechnut</name>
    <dbReference type="NCBI Taxonomy" id="28930"/>
    <lineage>
        <taxon>Eukaryota</taxon>
        <taxon>Viridiplantae</taxon>
        <taxon>Streptophyta</taxon>
        <taxon>Embryophyta</taxon>
        <taxon>Tracheophyta</taxon>
        <taxon>Spermatophyta</taxon>
        <taxon>Magnoliopsida</taxon>
        <taxon>eudicotyledons</taxon>
        <taxon>Gunneridae</taxon>
        <taxon>Pentapetalae</taxon>
        <taxon>rosids</taxon>
        <taxon>fabids</taxon>
        <taxon>Fagales</taxon>
        <taxon>Fagaceae</taxon>
        <taxon>Fagus</taxon>
    </lineage>
</organism>
<dbReference type="AlphaFoldDB" id="A0A2N9GI09"/>
<proteinExistence type="predicted"/>
<evidence type="ECO:0000256" key="1">
    <source>
        <dbReference type="SAM" id="Phobius"/>
    </source>
</evidence>
<accession>A0A2N9GI09</accession>
<gene>
    <name evidence="2" type="ORF">FSB_LOCUS26696</name>
</gene>